<proteinExistence type="inferred from homology"/>
<dbReference type="Proteomes" id="UP001325140">
    <property type="component" value="Chromosome"/>
</dbReference>
<dbReference type="PROSITE" id="PS50059">
    <property type="entry name" value="FKBP_PPIASE"/>
    <property type="match status" value="1"/>
</dbReference>
<organism evidence="12 13">
    <name type="scientific">Candidatus Fokinia crypta</name>
    <dbReference type="NCBI Taxonomy" id="1920990"/>
    <lineage>
        <taxon>Bacteria</taxon>
        <taxon>Pseudomonadati</taxon>
        <taxon>Pseudomonadota</taxon>
        <taxon>Alphaproteobacteria</taxon>
        <taxon>Rickettsiales</taxon>
        <taxon>Candidatus Midichloriaceae</taxon>
        <taxon>Candidatus Fokinia</taxon>
    </lineage>
</organism>
<comment type="function">
    <text evidence="8">Involved in protein export. Acts as a chaperone by maintaining the newly synthesized protein in an open conformation. Functions as a peptidyl-prolyl cis-trans isomerase.</text>
</comment>
<keyword evidence="5 9" id="KW-0697">Rotamase</keyword>
<evidence type="ECO:0000256" key="8">
    <source>
        <dbReference type="ARBA" id="ARBA00024849"/>
    </source>
</evidence>
<dbReference type="InterPro" id="IPR008881">
    <property type="entry name" value="Trigger_fac_ribosome-bd_bac"/>
</dbReference>
<evidence type="ECO:0000313" key="13">
    <source>
        <dbReference type="Proteomes" id="UP001325140"/>
    </source>
</evidence>
<dbReference type="Gene3D" id="1.10.3120.10">
    <property type="entry name" value="Trigger factor, C-terminal domain"/>
    <property type="match status" value="1"/>
</dbReference>
<protein>
    <recommendedName>
        <fullName evidence="4 10">Trigger factor</fullName>
    </recommendedName>
</protein>
<dbReference type="RefSeq" id="WP_323722231.1">
    <property type="nucleotide sequence ID" value="NZ_CP110343.1"/>
</dbReference>
<dbReference type="InterPro" id="IPR036611">
    <property type="entry name" value="Trigger_fac_ribosome-bd_sf"/>
</dbReference>
<keyword evidence="10" id="KW-0132">Cell division</keyword>
<reference evidence="12" key="1">
    <citation type="submission" date="2022-10" db="EMBL/GenBank/DDBJ databases">
        <title>Host association and intracellularity evolved multiple times independently in the Rickettsiales.</title>
        <authorList>
            <person name="Castelli M."/>
            <person name="Nardi T."/>
            <person name="Gammuto L."/>
            <person name="Bellinzona G."/>
            <person name="Sabaneyeva E."/>
            <person name="Potekhin A."/>
            <person name="Serra V."/>
            <person name="Petroni G."/>
            <person name="Sassera D."/>
        </authorList>
    </citation>
    <scope>NUCLEOTIDE SEQUENCE [LARGE SCALE GENOMIC DNA]</scope>
    <source>
        <strain evidence="12">US_Bl 11III1</strain>
    </source>
</reference>
<comment type="catalytic activity">
    <reaction evidence="1 9">
        <text>[protein]-peptidylproline (omega=180) = [protein]-peptidylproline (omega=0)</text>
        <dbReference type="Rhea" id="RHEA:16237"/>
        <dbReference type="Rhea" id="RHEA-COMP:10747"/>
        <dbReference type="Rhea" id="RHEA-COMP:10748"/>
        <dbReference type="ChEBI" id="CHEBI:83833"/>
        <dbReference type="ChEBI" id="CHEBI:83834"/>
        <dbReference type="EC" id="5.2.1.8"/>
    </reaction>
</comment>
<name>A0ABZ0UNV5_9RICK</name>
<dbReference type="SUPFAM" id="SSF109998">
    <property type="entry name" value="Triger factor/SurA peptide-binding domain-like"/>
    <property type="match status" value="1"/>
</dbReference>
<accession>A0ABZ0UNV5</accession>
<dbReference type="NCBIfam" id="TIGR00115">
    <property type="entry name" value="tig"/>
    <property type="match status" value="1"/>
</dbReference>
<evidence type="ECO:0000259" key="11">
    <source>
        <dbReference type="PROSITE" id="PS50059"/>
    </source>
</evidence>
<evidence type="ECO:0000256" key="7">
    <source>
        <dbReference type="ARBA" id="ARBA00023235"/>
    </source>
</evidence>
<comment type="subcellular location">
    <subcellularLocation>
        <location evidence="2">Cytoplasm</location>
    </subcellularLocation>
</comment>
<keyword evidence="7 9" id="KW-0413">Isomerase</keyword>
<keyword evidence="13" id="KW-1185">Reference proteome</keyword>
<dbReference type="InterPro" id="IPR008880">
    <property type="entry name" value="Trigger_fac_C"/>
</dbReference>
<sequence>MKSANFEFEKLHSNGVEVEYKVIITDSEMSRSIENKILELSQNYKLHGFREGKVPLAMVRKKEIEGVTSQYIRELISEGIRQLHEKGEIDTSSKDSKIELVEMKQDGVIVKVTGMLPIKVDVKKMLHDKEIEFLSLDKDEVIDTSEAEQAIAQQLAKEVAQDKDYEAKKGDTVVIDLIGKLLEDEKEIDFDGSSGTGISIKIGDNYFVVPGFEDSLIGLRTGDVHLFDGMFPQDYHDPQIRGKKVRYHITVTTVLSVQKESSLDDAFATQMGFSSIQEFRTMLQTDIMRRYDNIIALINKKRLLDFCATSLDFEPSADMIAKEKDNLVGEYKEALLAKDGEEGLNKAVKNMLKVSAIIGAIVREQHLVVSEEEMRIKMDQILKDYPQSAQKFKEMEEDSGYRTRIRASILEQKVVDFMMKLTNAASYKQISFKEIKNYESEMI</sequence>
<evidence type="ECO:0000256" key="4">
    <source>
        <dbReference type="ARBA" id="ARBA00016902"/>
    </source>
</evidence>
<evidence type="ECO:0000256" key="10">
    <source>
        <dbReference type="RuleBase" id="RU003914"/>
    </source>
</evidence>
<dbReference type="Gene3D" id="3.30.70.1050">
    <property type="entry name" value="Trigger factor ribosome-binding domain"/>
    <property type="match status" value="1"/>
</dbReference>
<dbReference type="InterPro" id="IPR037041">
    <property type="entry name" value="Trigger_fac_C_sf"/>
</dbReference>
<gene>
    <name evidence="12" type="ORF">Fokcrypt_00077</name>
</gene>
<dbReference type="EMBL" id="CP110343">
    <property type="protein sequence ID" value="WPX97572.1"/>
    <property type="molecule type" value="Genomic_DNA"/>
</dbReference>
<keyword evidence="6 10" id="KW-0143">Chaperone</keyword>
<comment type="similarity">
    <text evidence="3 10">Belongs to the FKBP-type PPIase family. Tig subfamily.</text>
</comment>
<dbReference type="PIRSF" id="PIRSF003095">
    <property type="entry name" value="Trigger_factor"/>
    <property type="match status" value="1"/>
</dbReference>
<dbReference type="SUPFAM" id="SSF54534">
    <property type="entry name" value="FKBP-like"/>
    <property type="match status" value="1"/>
</dbReference>
<evidence type="ECO:0000313" key="12">
    <source>
        <dbReference type="EMBL" id="WPX97572.1"/>
    </source>
</evidence>
<evidence type="ECO:0000256" key="5">
    <source>
        <dbReference type="ARBA" id="ARBA00023110"/>
    </source>
</evidence>
<dbReference type="SUPFAM" id="SSF102735">
    <property type="entry name" value="Trigger factor ribosome-binding domain"/>
    <property type="match status" value="1"/>
</dbReference>
<feature type="domain" description="PPIase FKBP-type" evidence="11">
    <location>
        <begin position="170"/>
        <end position="223"/>
    </location>
</feature>
<dbReference type="InterPro" id="IPR046357">
    <property type="entry name" value="PPIase_dom_sf"/>
</dbReference>
<dbReference type="InterPro" id="IPR005215">
    <property type="entry name" value="Trig_fac"/>
</dbReference>
<dbReference type="InterPro" id="IPR001179">
    <property type="entry name" value="PPIase_FKBP_dom"/>
</dbReference>
<evidence type="ECO:0000256" key="2">
    <source>
        <dbReference type="ARBA" id="ARBA00004496"/>
    </source>
</evidence>
<evidence type="ECO:0000256" key="6">
    <source>
        <dbReference type="ARBA" id="ARBA00023186"/>
    </source>
</evidence>
<dbReference type="Pfam" id="PF05698">
    <property type="entry name" value="Trigger_C"/>
    <property type="match status" value="1"/>
</dbReference>
<evidence type="ECO:0000256" key="1">
    <source>
        <dbReference type="ARBA" id="ARBA00000971"/>
    </source>
</evidence>
<dbReference type="Pfam" id="PF05697">
    <property type="entry name" value="Trigger_N"/>
    <property type="match status" value="1"/>
</dbReference>
<keyword evidence="10" id="KW-0131">Cell cycle</keyword>
<dbReference type="InterPro" id="IPR027304">
    <property type="entry name" value="Trigger_fact/SurA_dom_sf"/>
</dbReference>
<dbReference type="Gene3D" id="3.10.50.40">
    <property type="match status" value="1"/>
</dbReference>
<evidence type="ECO:0000256" key="3">
    <source>
        <dbReference type="ARBA" id="ARBA00005464"/>
    </source>
</evidence>
<dbReference type="Pfam" id="PF00254">
    <property type="entry name" value="FKBP_C"/>
    <property type="match status" value="1"/>
</dbReference>
<evidence type="ECO:0000256" key="9">
    <source>
        <dbReference type="PROSITE-ProRule" id="PRU00277"/>
    </source>
</evidence>